<evidence type="ECO:0000313" key="8">
    <source>
        <dbReference type="Proteomes" id="UP000266693"/>
    </source>
</evidence>
<evidence type="ECO:0000256" key="5">
    <source>
        <dbReference type="PROSITE-ProRule" id="PRU01240"/>
    </source>
</evidence>
<name>A0A396RQF9_9SPHN</name>
<protein>
    <submittedName>
        <fullName evidence="7">Peptidase S8</fullName>
    </submittedName>
</protein>
<dbReference type="SUPFAM" id="SSF52743">
    <property type="entry name" value="Subtilisin-like"/>
    <property type="match status" value="1"/>
</dbReference>
<keyword evidence="8" id="KW-1185">Reference proteome</keyword>
<dbReference type="OrthoDB" id="5405281at2"/>
<evidence type="ECO:0000256" key="4">
    <source>
        <dbReference type="ARBA" id="ARBA00022825"/>
    </source>
</evidence>
<sequence length="480" mass="49376">MTAATPWAAPGDRQYSLPTSLVLKLALGEAPEGIPAIRDVARRVLPPATAIDGGPIDRITGEFAGAFRAARLFSAAREPTMPGAAHLGFDATEQMTGMARTLVLRVPAGTPVGALCETLAQITTVESASPNYVSVTPFDLLAPVAARDETGWESRAVVRMAEAHAIEPGDDAVMVGLVDSGIARRHREFARTFRAGYDTVRLESGDVAPGVELLGDHRGNDGNPEDRFVGHGMGCAGIIAAEGRAMPRGMGGDCRIIPMRALAAARMSGKAEAVGLGAISDLDMAVKLAVDLGAKVLNLSFGTDDTALGPRSPKPHADVIDYALARGCILIAASGNNGRETRYWPAAHPGVIAVGAVGADKRPAAFSTRGDHVALSAPGEKVLTTAIDGYQHATGTSFAAPFVAGAAALLVARSHRRARPIDALTVRDILMRTAQPFAAGAAAGCGAGILDGAAALTELDREIDRALGPQAEADGGADDG</sequence>
<dbReference type="GO" id="GO:0004252">
    <property type="term" value="F:serine-type endopeptidase activity"/>
    <property type="evidence" value="ECO:0007669"/>
    <property type="project" value="UniProtKB-UniRule"/>
</dbReference>
<evidence type="ECO:0000313" key="7">
    <source>
        <dbReference type="EMBL" id="RHW18619.1"/>
    </source>
</evidence>
<dbReference type="RefSeq" id="WP_118862125.1">
    <property type="nucleotide sequence ID" value="NZ_QWLV01000001.1"/>
</dbReference>
<dbReference type="InterPro" id="IPR023828">
    <property type="entry name" value="Peptidase_S8_Ser-AS"/>
</dbReference>
<dbReference type="InterPro" id="IPR000209">
    <property type="entry name" value="Peptidase_S8/S53_dom"/>
</dbReference>
<evidence type="ECO:0000259" key="6">
    <source>
        <dbReference type="Pfam" id="PF00082"/>
    </source>
</evidence>
<dbReference type="Pfam" id="PF00082">
    <property type="entry name" value="Peptidase_S8"/>
    <property type="match status" value="1"/>
</dbReference>
<proteinExistence type="inferred from homology"/>
<evidence type="ECO:0000256" key="1">
    <source>
        <dbReference type="ARBA" id="ARBA00011073"/>
    </source>
</evidence>
<feature type="domain" description="Peptidase S8/S53" evidence="6">
    <location>
        <begin position="171"/>
        <end position="447"/>
    </location>
</feature>
<dbReference type="InterPro" id="IPR050131">
    <property type="entry name" value="Peptidase_S8_subtilisin-like"/>
</dbReference>
<keyword evidence="3 5" id="KW-0378">Hydrolase</keyword>
<dbReference type="GO" id="GO:0006508">
    <property type="term" value="P:proteolysis"/>
    <property type="evidence" value="ECO:0007669"/>
    <property type="project" value="UniProtKB-KW"/>
</dbReference>
<dbReference type="InterPro" id="IPR015500">
    <property type="entry name" value="Peptidase_S8_subtilisin-rel"/>
</dbReference>
<organism evidence="7 8">
    <name type="scientific">Sphingomonas gilva</name>
    <dbReference type="NCBI Taxonomy" id="2305907"/>
    <lineage>
        <taxon>Bacteria</taxon>
        <taxon>Pseudomonadati</taxon>
        <taxon>Pseudomonadota</taxon>
        <taxon>Alphaproteobacteria</taxon>
        <taxon>Sphingomonadales</taxon>
        <taxon>Sphingomonadaceae</taxon>
        <taxon>Sphingomonas</taxon>
    </lineage>
</organism>
<dbReference type="PANTHER" id="PTHR43806:SF11">
    <property type="entry name" value="CEREVISIN-RELATED"/>
    <property type="match status" value="1"/>
</dbReference>
<keyword evidence="4 5" id="KW-0720">Serine protease</keyword>
<comment type="similarity">
    <text evidence="1 5">Belongs to the peptidase S8 family.</text>
</comment>
<reference evidence="7 8" key="1">
    <citation type="submission" date="2018-08" db="EMBL/GenBank/DDBJ databases">
        <title>The multiple taxonomic identification of Sphingomonas gilva.</title>
        <authorList>
            <person name="Zhu D."/>
            <person name="Zheng S."/>
        </authorList>
    </citation>
    <scope>NUCLEOTIDE SEQUENCE [LARGE SCALE GENOMIC DNA]</scope>
    <source>
        <strain evidence="7 8">ZDH117</strain>
    </source>
</reference>
<dbReference type="AlphaFoldDB" id="A0A396RQF9"/>
<feature type="active site" description="Charge relay system" evidence="5">
    <location>
        <position position="179"/>
    </location>
</feature>
<evidence type="ECO:0000256" key="3">
    <source>
        <dbReference type="ARBA" id="ARBA00022801"/>
    </source>
</evidence>
<dbReference type="PANTHER" id="PTHR43806">
    <property type="entry name" value="PEPTIDASE S8"/>
    <property type="match status" value="1"/>
</dbReference>
<comment type="caution">
    <text evidence="7">The sequence shown here is derived from an EMBL/GenBank/DDBJ whole genome shotgun (WGS) entry which is preliminary data.</text>
</comment>
<evidence type="ECO:0000256" key="2">
    <source>
        <dbReference type="ARBA" id="ARBA00022670"/>
    </source>
</evidence>
<dbReference type="Proteomes" id="UP000266693">
    <property type="component" value="Unassembled WGS sequence"/>
</dbReference>
<dbReference type="PROSITE" id="PS51892">
    <property type="entry name" value="SUBTILASE"/>
    <property type="match status" value="1"/>
</dbReference>
<feature type="active site" description="Charge relay system" evidence="5">
    <location>
        <position position="397"/>
    </location>
</feature>
<feature type="active site" description="Charge relay system" evidence="5">
    <location>
        <position position="231"/>
    </location>
</feature>
<dbReference type="EMBL" id="QWLV01000001">
    <property type="protein sequence ID" value="RHW18619.1"/>
    <property type="molecule type" value="Genomic_DNA"/>
</dbReference>
<dbReference type="InterPro" id="IPR036852">
    <property type="entry name" value="Peptidase_S8/S53_dom_sf"/>
</dbReference>
<dbReference type="PRINTS" id="PR00723">
    <property type="entry name" value="SUBTILISIN"/>
</dbReference>
<dbReference type="PROSITE" id="PS00138">
    <property type="entry name" value="SUBTILASE_SER"/>
    <property type="match status" value="1"/>
</dbReference>
<accession>A0A396RQF9</accession>
<gene>
    <name evidence="7" type="ORF">D1610_00120</name>
</gene>
<keyword evidence="2 5" id="KW-0645">Protease</keyword>
<dbReference type="Gene3D" id="3.40.50.200">
    <property type="entry name" value="Peptidase S8/S53 domain"/>
    <property type="match status" value="1"/>
</dbReference>